<protein>
    <submittedName>
        <fullName evidence="2">Uncharacterized protein</fullName>
    </submittedName>
</protein>
<reference evidence="2 3" key="1">
    <citation type="submission" date="2018-08" db="EMBL/GenBank/DDBJ databases">
        <title>Recombination of ecologically and evolutionarily significant loci maintains genetic cohesion in the Pseudomonas syringae species complex.</title>
        <authorList>
            <person name="Dillon M."/>
            <person name="Thakur S."/>
            <person name="Almeida R.N.D."/>
            <person name="Weir B.S."/>
            <person name="Guttman D.S."/>
        </authorList>
    </citation>
    <scope>NUCLEOTIDE SEQUENCE [LARGE SCALE GENOMIC DNA]</scope>
    <source>
        <strain evidence="2 3">ICMP 4525</strain>
    </source>
</reference>
<feature type="compositionally biased region" description="Low complexity" evidence="1">
    <location>
        <begin position="464"/>
        <end position="480"/>
    </location>
</feature>
<name>A0A3M6G3K2_PSEAJ</name>
<sequence>MQVSDECMDALFHFVQLITTELDQVDAQSRRGRVLREILGHAVPDDILHGQHQHFGVHGLDGQRLVRHQRLGIPQSVHETGITNVDQNRMFGDWQDVESGLDDKPQRPLGTAQHAVEVETPVFLTQVRQIVTGQATVERRKNVLDQLRLRIGDLLRTAIHIAGTVNTRLLAGQLLSAECLTVDVGTTEQHGRQFQHMVTGLAVGATALPAGVGVDHAANRGAVGGRQFRREKQPVRLQRCVELVLDHAGLHPHPAFLDVDFKDIVHVPRQVDHHAVGQRLPIGPCASATRGQHHLLVLGPRCQAGDNCHIMAVHREHRSLRQALVDGVVSGQHSTRAEVPGYFAAKAALHQGIEETVIVTDLLGGRFQQRNHGGLPGWLGVLYAKHVCFETLVCMASSTVIVILRRVMLQCKRKRCRFSMSFMNEHQKTDALHVFIARFRGGRAAWQLYQSRRRTGLDPERRQPPGAGAGSPTGSRAVQA</sequence>
<dbReference type="AlphaFoldDB" id="A0A3M6G3K2"/>
<dbReference type="Proteomes" id="UP000271531">
    <property type="component" value="Unassembled WGS sequence"/>
</dbReference>
<evidence type="ECO:0000313" key="2">
    <source>
        <dbReference type="EMBL" id="RMV87465.1"/>
    </source>
</evidence>
<evidence type="ECO:0000256" key="1">
    <source>
        <dbReference type="SAM" id="MobiDB-lite"/>
    </source>
</evidence>
<gene>
    <name evidence="2" type="ORF">ALP03_05895</name>
</gene>
<dbReference type="EMBL" id="RBVA01000899">
    <property type="protein sequence ID" value="RMV87465.1"/>
    <property type="molecule type" value="Genomic_DNA"/>
</dbReference>
<evidence type="ECO:0000313" key="3">
    <source>
        <dbReference type="Proteomes" id="UP000271531"/>
    </source>
</evidence>
<feature type="region of interest" description="Disordered" evidence="1">
    <location>
        <begin position="454"/>
        <end position="480"/>
    </location>
</feature>
<proteinExistence type="predicted"/>
<organism evidence="2 3">
    <name type="scientific">Pseudomonas amygdali pv. tabaci</name>
    <name type="common">Pseudomonas syringae pv. tabaci</name>
    <dbReference type="NCBI Taxonomy" id="322"/>
    <lineage>
        <taxon>Bacteria</taxon>
        <taxon>Pseudomonadati</taxon>
        <taxon>Pseudomonadota</taxon>
        <taxon>Gammaproteobacteria</taxon>
        <taxon>Pseudomonadales</taxon>
        <taxon>Pseudomonadaceae</taxon>
        <taxon>Pseudomonas</taxon>
        <taxon>Pseudomonas amygdali</taxon>
    </lineage>
</organism>
<accession>A0A3M6G3K2</accession>
<comment type="caution">
    <text evidence="2">The sequence shown here is derived from an EMBL/GenBank/DDBJ whole genome shotgun (WGS) entry which is preliminary data.</text>
</comment>